<proteinExistence type="predicted"/>
<feature type="domain" description="AMP-binding enzyme C-terminal" evidence="3">
    <location>
        <begin position="433"/>
        <end position="510"/>
    </location>
</feature>
<evidence type="ECO:0000259" key="2">
    <source>
        <dbReference type="Pfam" id="PF00501"/>
    </source>
</evidence>
<dbReference type="AlphaFoldDB" id="A0A3B0S012"/>
<dbReference type="Gene3D" id="2.30.38.10">
    <property type="entry name" value="Luciferase, Domain 3"/>
    <property type="match status" value="1"/>
</dbReference>
<organism evidence="4">
    <name type="scientific">hydrothermal vent metagenome</name>
    <dbReference type="NCBI Taxonomy" id="652676"/>
    <lineage>
        <taxon>unclassified sequences</taxon>
        <taxon>metagenomes</taxon>
        <taxon>ecological metagenomes</taxon>
    </lineage>
</organism>
<dbReference type="InterPro" id="IPR045851">
    <property type="entry name" value="AMP-bd_C_sf"/>
</dbReference>
<dbReference type="GO" id="GO:0044550">
    <property type="term" value="P:secondary metabolite biosynthetic process"/>
    <property type="evidence" value="ECO:0007669"/>
    <property type="project" value="TreeGrafter"/>
</dbReference>
<dbReference type="Gene3D" id="3.40.50.980">
    <property type="match status" value="1"/>
</dbReference>
<accession>A0A3B0S012</accession>
<dbReference type="Pfam" id="PF00501">
    <property type="entry name" value="AMP-binding"/>
    <property type="match status" value="1"/>
</dbReference>
<dbReference type="SUPFAM" id="SSF56801">
    <property type="entry name" value="Acetyl-CoA synthetase-like"/>
    <property type="match status" value="1"/>
</dbReference>
<dbReference type="GO" id="GO:0018858">
    <property type="term" value="F:benzoate-CoA ligase activity"/>
    <property type="evidence" value="ECO:0007669"/>
    <property type="project" value="UniProtKB-EC"/>
</dbReference>
<evidence type="ECO:0000256" key="1">
    <source>
        <dbReference type="ARBA" id="ARBA00022598"/>
    </source>
</evidence>
<dbReference type="Gene3D" id="3.30.300.30">
    <property type="match status" value="1"/>
</dbReference>
<dbReference type="GO" id="GO:0005524">
    <property type="term" value="F:ATP binding"/>
    <property type="evidence" value="ECO:0007669"/>
    <property type="project" value="InterPro"/>
</dbReference>
<dbReference type="InterPro" id="IPR025110">
    <property type="entry name" value="AMP-bd_C"/>
</dbReference>
<sequence>MAKKVKSMGGPATYNAVGDFIDRNVEKGFGNKPAFIDPQRSLSYQGLQSATNRMANVLGQLKIARKSRIAMLMLDTVDFPIVYWGSIRAGVVPVCLNTLLTTDQYEYLLSDSGVKALFVSAKLLPLVTPVLRQLDFLHHIVVIGGGGREHLVFQDLLNQADGNFKTAATRPDETAFWLYSSGSTGDPKGVKHRHSSLIYVAKHFGRGVLGIRHDDVCFAAAKLFFAYAQGASMAIPMSVGATTILLPERPTPDSVLGVLKRFHPTLFFGIPTLYASLLADPQCWPQNASNRLRLCISAGEALPANVGRSWKKRMGLDIVEGVGSTEMLNAYLSNRPGEVRYGTSGRGFEGYLLRLVDEAGNDVGTGTIGELLVSGGSAADGYWNKPEKTRATFVGDWVHTGDKYCRDQDGYYHYCGRTNDMFKVGGRWVSPFEVEQALVSHPAVFEAAVVAGKDGSGLIKPKAFVVLNPSSSKEKLFTKLKEHVKASIGAWKYPHWIEFVEDLPKTPTGKIQRYKLRGNP</sequence>
<reference evidence="4" key="1">
    <citation type="submission" date="2018-06" db="EMBL/GenBank/DDBJ databases">
        <authorList>
            <person name="Zhirakovskaya E."/>
        </authorList>
    </citation>
    <scope>NUCLEOTIDE SEQUENCE</scope>
</reference>
<dbReference type="Pfam" id="PF13193">
    <property type="entry name" value="AMP-binding_C"/>
    <property type="match status" value="1"/>
</dbReference>
<name>A0A3B0S012_9ZZZZ</name>
<feature type="domain" description="AMP-dependent synthetase/ligase" evidence="2">
    <location>
        <begin position="27"/>
        <end position="383"/>
    </location>
</feature>
<gene>
    <name evidence="4" type="ORF">MNBD_ALPHA08-1702</name>
</gene>
<dbReference type="PANTHER" id="PTHR43352:SF1">
    <property type="entry name" value="ANTHRANILATE--COA LIGASE"/>
    <property type="match status" value="1"/>
</dbReference>
<dbReference type="EC" id="6.2.1.25" evidence="4"/>
<dbReference type="InterPro" id="IPR011957">
    <property type="entry name" value="Benz_CoA_lig"/>
</dbReference>
<protein>
    <submittedName>
        <fullName evidence="4">Benzoate--CoA ligase</fullName>
        <ecNumber evidence="4">6.2.1.25</ecNumber>
    </submittedName>
</protein>
<dbReference type="Gene3D" id="3.40.50.12820">
    <property type="match status" value="1"/>
</dbReference>
<evidence type="ECO:0000313" key="4">
    <source>
        <dbReference type="EMBL" id="VAV89903.1"/>
    </source>
</evidence>
<evidence type="ECO:0000259" key="3">
    <source>
        <dbReference type="Pfam" id="PF13193"/>
    </source>
</evidence>
<dbReference type="EMBL" id="UOEC01000069">
    <property type="protein sequence ID" value="VAV89903.1"/>
    <property type="molecule type" value="Genomic_DNA"/>
</dbReference>
<dbReference type="PANTHER" id="PTHR43352">
    <property type="entry name" value="ACETYL-COA SYNTHETASE"/>
    <property type="match status" value="1"/>
</dbReference>
<dbReference type="NCBIfam" id="TIGR02262">
    <property type="entry name" value="benz_CoA_lig"/>
    <property type="match status" value="1"/>
</dbReference>
<keyword evidence="1 4" id="KW-0436">Ligase</keyword>
<dbReference type="InterPro" id="IPR000873">
    <property type="entry name" value="AMP-dep_synth/lig_dom"/>
</dbReference>
<dbReference type="CDD" id="cd05959">
    <property type="entry name" value="BCL_4HBCL"/>
    <property type="match status" value="1"/>
</dbReference>